<evidence type="ECO:0000259" key="5">
    <source>
        <dbReference type="PROSITE" id="PS50600"/>
    </source>
</evidence>
<evidence type="ECO:0000256" key="2">
    <source>
        <dbReference type="ARBA" id="ARBA00022670"/>
    </source>
</evidence>
<feature type="compositionally biased region" description="Basic and acidic residues" evidence="4">
    <location>
        <begin position="47"/>
        <end position="81"/>
    </location>
</feature>
<feature type="compositionally biased region" description="Basic and acidic residues" evidence="4">
    <location>
        <begin position="185"/>
        <end position="200"/>
    </location>
</feature>
<evidence type="ECO:0000256" key="1">
    <source>
        <dbReference type="ARBA" id="ARBA00005234"/>
    </source>
</evidence>
<accession>A0ABU6X150</accession>
<feature type="compositionally biased region" description="Low complexity" evidence="4">
    <location>
        <begin position="28"/>
        <end position="37"/>
    </location>
</feature>
<comment type="similarity">
    <text evidence="1">Belongs to the peptidase C48 family.</text>
</comment>
<evidence type="ECO:0000256" key="3">
    <source>
        <dbReference type="ARBA" id="ARBA00022801"/>
    </source>
</evidence>
<dbReference type="Gene3D" id="3.40.395.10">
    <property type="entry name" value="Adenoviral Proteinase, Chain A"/>
    <property type="match status" value="1"/>
</dbReference>
<feature type="region of interest" description="Disordered" evidence="4">
    <location>
        <begin position="322"/>
        <end position="361"/>
    </location>
</feature>
<dbReference type="SUPFAM" id="SSF54001">
    <property type="entry name" value="Cysteine proteinases"/>
    <property type="match status" value="1"/>
</dbReference>
<feature type="region of interest" description="Disordered" evidence="4">
    <location>
        <begin position="115"/>
        <end position="152"/>
    </location>
</feature>
<reference evidence="6 7" key="1">
    <citation type="journal article" date="2023" name="Plants (Basel)">
        <title>Bridging the Gap: Combining Genomics and Transcriptomics Approaches to Understand Stylosanthes scabra, an Orphan Legume from the Brazilian Caatinga.</title>
        <authorList>
            <person name="Ferreira-Neto J.R.C."/>
            <person name="da Silva M.D."/>
            <person name="Binneck E."/>
            <person name="de Melo N.F."/>
            <person name="da Silva R.H."/>
            <person name="de Melo A.L.T.M."/>
            <person name="Pandolfi V."/>
            <person name="Bustamante F.O."/>
            <person name="Brasileiro-Vidal A.C."/>
            <person name="Benko-Iseppon A.M."/>
        </authorList>
    </citation>
    <scope>NUCLEOTIDE SEQUENCE [LARGE SCALE GENOMIC DNA]</scope>
    <source>
        <tissue evidence="6">Leaves</tissue>
    </source>
</reference>
<feature type="compositionally biased region" description="Basic residues" evidence="4">
    <location>
        <begin position="1"/>
        <end position="12"/>
    </location>
</feature>
<protein>
    <recommendedName>
        <fullName evidence="5">Ubiquitin-like protease family profile domain-containing protein</fullName>
    </recommendedName>
</protein>
<keyword evidence="2" id="KW-0645">Protease</keyword>
<keyword evidence="7" id="KW-1185">Reference proteome</keyword>
<feature type="region of interest" description="Disordered" evidence="4">
    <location>
        <begin position="176"/>
        <end position="200"/>
    </location>
</feature>
<feature type="compositionally biased region" description="Basic and acidic residues" evidence="4">
    <location>
        <begin position="255"/>
        <end position="271"/>
    </location>
</feature>
<feature type="region of interest" description="Disordered" evidence="4">
    <location>
        <begin position="250"/>
        <end position="275"/>
    </location>
</feature>
<keyword evidence="3" id="KW-0378">Hydrolase</keyword>
<feature type="compositionally biased region" description="Polar residues" evidence="4">
    <location>
        <begin position="122"/>
        <end position="138"/>
    </location>
</feature>
<dbReference type="Proteomes" id="UP001341840">
    <property type="component" value="Unassembled WGS sequence"/>
</dbReference>
<proteinExistence type="inferred from homology"/>
<dbReference type="InterPro" id="IPR038765">
    <property type="entry name" value="Papain-like_cys_pep_sf"/>
</dbReference>
<dbReference type="EMBL" id="JASCZI010211457">
    <property type="protein sequence ID" value="MED6191854.1"/>
    <property type="molecule type" value="Genomic_DNA"/>
</dbReference>
<feature type="domain" description="Ubiquitin-like protease family profile" evidence="5">
    <location>
        <begin position="398"/>
        <end position="553"/>
    </location>
</feature>
<dbReference type="PROSITE" id="PS50600">
    <property type="entry name" value="ULP_PROTEASE"/>
    <property type="match status" value="1"/>
</dbReference>
<evidence type="ECO:0000313" key="6">
    <source>
        <dbReference type="EMBL" id="MED6191854.1"/>
    </source>
</evidence>
<evidence type="ECO:0000313" key="7">
    <source>
        <dbReference type="Proteomes" id="UP001341840"/>
    </source>
</evidence>
<organism evidence="6 7">
    <name type="scientific">Stylosanthes scabra</name>
    <dbReference type="NCBI Taxonomy" id="79078"/>
    <lineage>
        <taxon>Eukaryota</taxon>
        <taxon>Viridiplantae</taxon>
        <taxon>Streptophyta</taxon>
        <taxon>Embryophyta</taxon>
        <taxon>Tracheophyta</taxon>
        <taxon>Spermatophyta</taxon>
        <taxon>Magnoliopsida</taxon>
        <taxon>eudicotyledons</taxon>
        <taxon>Gunneridae</taxon>
        <taxon>Pentapetalae</taxon>
        <taxon>rosids</taxon>
        <taxon>fabids</taxon>
        <taxon>Fabales</taxon>
        <taxon>Fabaceae</taxon>
        <taxon>Papilionoideae</taxon>
        <taxon>50 kb inversion clade</taxon>
        <taxon>dalbergioids sensu lato</taxon>
        <taxon>Dalbergieae</taxon>
        <taxon>Pterocarpus clade</taxon>
        <taxon>Stylosanthes</taxon>
    </lineage>
</organism>
<evidence type="ECO:0000256" key="4">
    <source>
        <dbReference type="SAM" id="MobiDB-lite"/>
    </source>
</evidence>
<name>A0ABU6X150_9FABA</name>
<gene>
    <name evidence="6" type="ORF">PIB30_004514</name>
</gene>
<feature type="compositionally biased region" description="Polar residues" evidence="4">
    <location>
        <begin position="86"/>
        <end position="97"/>
    </location>
</feature>
<comment type="caution">
    <text evidence="6">The sequence shown here is derived from an EMBL/GenBank/DDBJ whole genome shotgun (WGS) entry which is preliminary data.</text>
</comment>
<dbReference type="InterPro" id="IPR003653">
    <property type="entry name" value="Peptidase_C48_C"/>
</dbReference>
<feature type="region of interest" description="Disordered" evidence="4">
    <location>
        <begin position="1"/>
        <end position="103"/>
    </location>
</feature>
<sequence length="646" mass="74182">MAKKDVLKRKNPTMRVPPSKRNSDSESESYQPSSYSEATESNLAADTKPEHDSEPEPEAEHDAHDEPPPQREIRSKWKNDRPVVGSNETMNITQQSVAGPRTFLPDNTRLVELLGKRKRRTSQQITSMSKKQKLSQINEGDEAIPSPSDTRMFNSFDTVSLGRDDSDNIIVEGPVAVPSQPDLQPGHDHETRNDDQPEHDLHEKVNDAGVDVEGAAIEAPHVMEDNVQEDEQPEPLIVIMPLEHEDQSKIATKGPSEHTEPEKQIGKHTEVEPNPLNMEIPFEPELTLQPWLQPEVEATAAKDTTQSADEMITTVLLSMNKEEQDQDNKQNPQPEYQKQEQDRNQQIQQPKAQEDQDQCKTPDIAPASIEERCYMWAIMPRNDNKYETIFQLRGPNTMEAMRYNLMTMAPETCIDMTTASVVCHILNREPLERFQRDVYCVPLEILIRMFDTYGTSYINKKTKMPYLVSNLKDQRFMELLDKEKLKRNSCLFAPVLYSRHWWLYVLDVNNREFYIADSMFGADTSDRERSKLYRFAPNPTGCGIYVMKWMEVLDSASLSSAYAFKTQCPIEEWDQDQLNEFRKEIVSKVLMSEHNTLNIEAISQATNMTQEAITEARKRMPRWTKPSAALRSPFLQPSTAELENKH</sequence>